<keyword evidence="3 4" id="KW-0539">Nucleus</keyword>
<accession>A0A9N7U3U8</accession>
<feature type="DNA-binding region" description="HMG box" evidence="4">
    <location>
        <begin position="193"/>
        <end position="257"/>
    </location>
</feature>
<gene>
    <name evidence="7" type="ORF">PLEPLA_LOCUS10766</name>
</gene>
<dbReference type="Gene3D" id="1.10.30.10">
    <property type="entry name" value="High mobility group box domain"/>
    <property type="match status" value="2"/>
</dbReference>
<sequence>MNAETSGWTMENIQRLFVEMKSGIPRTYATCSYAKGLKHVDWNKVAFAPFSAEDCERKWRLLMKKMRKQRSLAELIVEAEDVLSDPVLNSKIHPDYPTRPPTSCVLFYEENWVRIKEQHPELSHAEVVAATGKAYRELPDSKKALYLKKYQLAHHKYREKTKEFRETHLKLSDIVDTSKQVTVDGEDAEGLPPRPPINGYKIFCKEQLGSMAGVPSRDYMKVWSQRWRDLTKSQKKEFSEHCSEMKKTYTIKLHKYIKNMDEEEQERILTDNARYISKEVDMKSVESKVTSRGLNKKKRQKEKALGDSRGYSKDLQKWFKTLTAADQEEYQASNPKKCRYVNVKRSSDSEDEDIEDSSSDEEEVYLDCNEDMGEAEEAAHRSTEPAHRARRPRTRGGGGGGGGGNPRWRKSRRVAIDYYCLLSLTSRWTPAETGYNEGSGSSAVFNVHFPCPALQHDHSSGGSSHTSGK</sequence>
<feature type="DNA-binding region" description="HMG box" evidence="4">
    <location>
        <begin position="97"/>
        <end position="165"/>
    </location>
</feature>
<comment type="subcellular location">
    <subcellularLocation>
        <location evidence="1">Nucleus</location>
    </subcellularLocation>
</comment>
<feature type="domain" description="HMG box" evidence="6">
    <location>
        <begin position="193"/>
        <end position="257"/>
    </location>
</feature>
<evidence type="ECO:0000256" key="3">
    <source>
        <dbReference type="ARBA" id="ARBA00023242"/>
    </source>
</evidence>
<dbReference type="InterPro" id="IPR009071">
    <property type="entry name" value="HMG_box_dom"/>
</dbReference>
<comment type="caution">
    <text evidence="7">The sequence shown here is derived from an EMBL/GenBank/DDBJ whole genome shotgun (WGS) entry which is preliminary data.</text>
</comment>
<evidence type="ECO:0000256" key="1">
    <source>
        <dbReference type="ARBA" id="ARBA00004123"/>
    </source>
</evidence>
<evidence type="ECO:0000256" key="4">
    <source>
        <dbReference type="PROSITE-ProRule" id="PRU00267"/>
    </source>
</evidence>
<name>A0A9N7U3U8_PLEPL</name>
<feature type="region of interest" description="Disordered" evidence="5">
    <location>
        <begin position="341"/>
        <end position="408"/>
    </location>
</feature>
<protein>
    <recommendedName>
        <fullName evidence="6">HMG box domain-containing protein</fullName>
    </recommendedName>
</protein>
<organism evidence="7 8">
    <name type="scientific">Pleuronectes platessa</name>
    <name type="common">European plaice</name>
    <dbReference type="NCBI Taxonomy" id="8262"/>
    <lineage>
        <taxon>Eukaryota</taxon>
        <taxon>Metazoa</taxon>
        <taxon>Chordata</taxon>
        <taxon>Craniata</taxon>
        <taxon>Vertebrata</taxon>
        <taxon>Euteleostomi</taxon>
        <taxon>Actinopterygii</taxon>
        <taxon>Neopterygii</taxon>
        <taxon>Teleostei</taxon>
        <taxon>Neoteleostei</taxon>
        <taxon>Acanthomorphata</taxon>
        <taxon>Carangaria</taxon>
        <taxon>Pleuronectiformes</taxon>
        <taxon>Pleuronectoidei</taxon>
        <taxon>Pleuronectidae</taxon>
        <taxon>Pleuronectes</taxon>
    </lineage>
</organism>
<evidence type="ECO:0000313" key="7">
    <source>
        <dbReference type="EMBL" id="CAB1422848.1"/>
    </source>
</evidence>
<evidence type="ECO:0000259" key="6">
    <source>
        <dbReference type="PROSITE" id="PS50118"/>
    </source>
</evidence>
<keyword evidence="2 4" id="KW-0238">DNA-binding</keyword>
<feature type="region of interest" description="Disordered" evidence="5">
    <location>
        <begin position="286"/>
        <end position="308"/>
    </location>
</feature>
<dbReference type="GO" id="GO:0005634">
    <property type="term" value="C:nucleus"/>
    <property type="evidence" value="ECO:0007669"/>
    <property type="project" value="UniProtKB-SubCell"/>
</dbReference>
<reference evidence="7" key="1">
    <citation type="submission" date="2020-03" db="EMBL/GenBank/DDBJ databases">
        <authorList>
            <person name="Weist P."/>
        </authorList>
    </citation>
    <scope>NUCLEOTIDE SEQUENCE</scope>
</reference>
<evidence type="ECO:0000256" key="5">
    <source>
        <dbReference type="SAM" id="MobiDB-lite"/>
    </source>
</evidence>
<keyword evidence="8" id="KW-1185">Reference proteome</keyword>
<dbReference type="GO" id="GO:0003677">
    <property type="term" value="F:DNA binding"/>
    <property type="evidence" value="ECO:0007669"/>
    <property type="project" value="UniProtKB-UniRule"/>
</dbReference>
<feature type="domain" description="HMG box" evidence="6">
    <location>
        <begin position="97"/>
        <end position="165"/>
    </location>
</feature>
<dbReference type="PANTHER" id="PTHR46318:SF2">
    <property type="entry name" value="NUCLEOLAR TRANSCRIPTION FACTOR 1"/>
    <property type="match status" value="1"/>
</dbReference>
<dbReference type="PANTHER" id="PTHR46318">
    <property type="entry name" value="UPSTREAM BINDING TRANSCRIPTION FACTOR"/>
    <property type="match status" value="1"/>
</dbReference>
<dbReference type="SUPFAM" id="SSF47095">
    <property type="entry name" value="HMG-box"/>
    <property type="match status" value="2"/>
</dbReference>
<feature type="compositionally biased region" description="Gly residues" evidence="5">
    <location>
        <begin position="395"/>
        <end position="405"/>
    </location>
</feature>
<dbReference type="Proteomes" id="UP001153269">
    <property type="component" value="Unassembled WGS sequence"/>
</dbReference>
<feature type="compositionally biased region" description="Basic and acidic residues" evidence="5">
    <location>
        <begin position="377"/>
        <end position="387"/>
    </location>
</feature>
<feature type="compositionally biased region" description="Acidic residues" evidence="5">
    <location>
        <begin position="349"/>
        <end position="376"/>
    </location>
</feature>
<proteinExistence type="predicted"/>
<dbReference type="PROSITE" id="PS50118">
    <property type="entry name" value="HMG_BOX_2"/>
    <property type="match status" value="2"/>
</dbReference>
<dbReference type="InterPro" id="IPR036910">
    <property type="entry name" value="HMG_box_dom_sf"/>
</dbReference>
<dbReference type="EMBL" id="CADEAL010000615">
    <property type="protein sequence ID" value="CAB1422848.1"/>
    <property type="molecule type" value="Genomic_DNA"/>
</dbReference>
<evidence type="ECO:0000256" key="2">
    <source>
        <dbReference type="ARBA" id="ARBA00023125"/>
    </source>
</evidence>
<evidence type="ECO:0000313" key="8">
    <source>
        <dbReference type="Proteomes" id="UP001153269"/>
    </source>
</evidence>
<dbReference type="Pfam" id="PF00505">
    <property type="entry name" value="HMG_box"/>
    <property type="match status" value="1"/>
</dbReference>
<dbReference type="AlphaFoldDB" id="A0A9N7U3U8"/>
<dbReference type="SMART" id="SM00398">
    <property type="entry name" value="HMG"/>
    <property type="match status" value="2"/>
</dbReference>
<dbReference type="InterPro" id="IPR051762">
    <property type="entry name" value="UBF1"/>
</dbReference>